<proteinExistence type="predicted"/>
<dbReference type="AlphaFoldDB" id="A0A3B0Y1L4"/>
<evidence type="ECO:0000313" key="1">
    <source>
        <dbReference type="EMBL" id="VAW62326.1"/>
    </source>
</evidence>
<gene>
    <name evidence="1" type="ORF">MNBD_GAMMA11-1155</name>
</gene>
<protein>
    <submittedName>
        <fullName evidence="1">Uncharacterized protein</fullName>
    </submittedName>
</protein>
<dbReference type="EMBL" id="UOFG01000167">
    <property type="protein sequence ID" value="VAW62326.1"/>
    <property type="molecule type" value="Genomic_DNA"/>
</dbReference>
<name>A0A3B0Y1L4_9ZZZZ</name>
<accession>A0A3B0Y1L4</accession>
<reference evidence="1" key="1">
    <citation type="submission" date="2018-06" db="EMBL/GenBank/DDBJ databases">
        <authorList>
            <person name="Zhirakovskaya E."/>
        </authorList>
    </citation>
    <scope>NUCLEOTIDE SEQUENCE</scope>
</reference>
<organism evidence="1">
    <name type="scientific">hydrothermal vent metagenome</name>
    <dbReference type="NCBI Taxonomy" id="652676"/>
    <lineage>
        <taxon>unclassified sequences</taxon>
        <taxon>metagenomes</taxon>
        <taxon>ecological metagenomes</taxon>
    </lineage>
</organism>
<sequence length="30" mass="3643">MNKTCIRPEDTDSGKNYRYFFKNTRIDCLL</sequence>